<comment type="similarity">
    <text evidence="1">Belongs to the ANKZF1/VMS1 family.</text>
</comment>
<reference evidence="5" key="1">
    <citation type="submission" date="2021-02" db="EMBL/GenBank/DDBJ databases">
        <authorList>
            <person name="Dougan E. K."/>
            <person name="Rhodes N."/>
            <person name="Thang M."/>
            <person name="Chan C."/>
        </authorList>
    </citation>
    <scope>NUCLEOTIDE SEQUENCE</scope>
</reference>
<dbReference type="OrthoDB" id="419054at2759"/>
<dbReference type="Pfam" id="PF18826">
    <property type="entry name" value="bVLRF1"/>
    <property type="match status" value="1"/>
</dbReference>
<feature type="non-terminal residue" evidence="5">
    <location>
        <position position="629"/>
    </location>
</feature>
<feature type="region of interest" description="Disordered" evidence="2">
    <location>
        <begin position="163"/>
        <end position="189"/>
    </location>
</feature>
<dbReference type="InterPro" id="IPR041175">
    <property type="entry name" value="VLRF1/Vms1"/>
</dbReference>
<evidence type="ECO:0000256" key="3">
    <source>
        <dbReference type="SAM" id="Phobius"/>
    </source>
</evidence>
<name>A0A812YSL4_9DINO</name>
<dbReference type="Proteomes" id="UP000601435">
    <property type="component" value="Unassembled WGS sequence"/>
</dbReference>
<dbReference type="AlphaFoldDB" id="A0A812YSL4"/>
<feature type="compositionally biased region" description="Polar residues" evidence="2">
    <location>
        <begin position="170"/>
        <end position="182"/>
    </location>
</feature>
<comment type="caution">
    <text evidence="5">The sequence shown here is derived from an EMBL/GenBank/DDBJ whole genome shotgun (WGS) entry which is preliminary data.</text>
</comment>
<dbReference type="GO" id="GO:0004519">
    <property type="term" value="F:endonuclease activity"/>
    <property type="evidence" value="ECO:0007669"/>
    <property type="project" value="UniProtKB-KW"/>
</dbReference>
<proteinExistence type="inferred from homology"/>
<accession>A0A812YSL4</accession>
<dbReference type="GO" id="GO:0005737">
    <property type="term" value="C:cytoplasm"/>
    <property type="evidence" value="ECO:0007669"/>
    <property type="project" value="UniProtKB-UniRule"/>
</dbReference>
<keyword evidence="3" id="KW-0812">Transmembrane</keyword>
<keyword evidence="1" id="KW-0378">Hydrolase</keyword>
<evidence type="ECO:0000256" key="1">
    <source>
        <dbReference type="PROSITE-ProRule" id="PRU01389"/>
    </source>
</evidence>
<feature type="transmembrane region" description="Helical" evidence="3">
    <location>
        <begin position="348"/>
        <end position="372"/>
    </location>
</feature>
<dbReference type="EMBL" id="CAJNJA010043475">
    <property type="protein sequence ID" value="CAE7794090.1"/>
    <property type="molecule type" value="Genomic_DNA"/>
</dbReference>
<evidence type="ECO:0000313" key="5">
    <source>
        <dbReference type="EMBL" id="CAE7794090.1"/>
    </source>
</evidence>
<keyword evidence="1" id="KW-0963">Cytoplasm</keyword>
<evidence type="ECO:0000259" key="4">
    <source>
        <dbReference type="PROSITE" id="PS52044"/>
    </source>
</evidence>
<sequence length="629" mass="69466">VLLLGPGKAALGLLRSLERQAASKRQPKGWELQDHKVISTYAVRGKEKKGTGRFQLFEDAKKRGYGGRSAGAKLRRHNAKRFFEKINSKFDEWGLELRRLWKEDPEAEGAVRGWPPTAVFFAGDLRLRRMLLAGAGVMSQEAFRSLAAYNDVSRSNALPSKAVTDGLPSVSASMKTEQSVTPSAEPDPSFNLLPSLSSKESEAEVLNDLEAAIEVQSGDTWKVLYPGRSLTVRGDESVKVRLREVPHISGTCSVSGAALHAARSFGEKFGSDAKQWMQKERREALLESSQRRRRQEQLEAVVAQMQTSGGRSSLRGRFAMYIAIAIPILVALMLVCAVLQPADSRQGVLISAVAVILLLGINTGNARLWLIAEGASAPIHAVFKYSHSCKEPRLRVCILVSWCIAALSLLVTTINHLTLGLWQGLHLFLAWEILSRYESAFEKLVANSDLGAATVFLPECAASYGKHSTIPRSEQLDGECWCIPLYGTKKSWGCKWWTAWTANVEKATRQGAELQVVFWKNRCGQGKVRSFATVGAENLRRDALEERRLSYFRSPAFQEALAAGLEGLSKDLGEDGTSQYSREADRLFLASLSGEDRGFLQASEGLGISQKAEVAWLERKGYQYTEREV</sequence>
<feature type="domain" description="VLRF1" evidence="4">
    <location>
        <begin position="1"/>
        <end position="152"/>
    </location>
</feature>
<comment type="domain">
    <text evidence="1">The VLRF1 domain mediates binding to the 60S ribosomal subunit.</text>
</comment>
<keyword evidence="6" id="KW-1185">Reference proteome</keyword>
<protein>
    <submittedName>
        <fullName evidence="5">Jmjd7 protein</fullName>
    </submittedName>
</protein>
<organism evidence="5 6">
    <name type="scientific">Symbiodinium necroappetens</name>
    <dbReference type="NCBI Taxonomy" id="1628268"/>
    <lineage>
        <taxon>Eukaryota</taxon>
        <taxon>Sar</taxon>
        <taxon>Alveolata</taxon>
        <taxon>Dinophyceae</taxon>
        <taxon>Suessiales</taxon>
        <taxon>Symbiodiniaceae</taxon>
        <taxon>Symbiodinium</taxon>
    </lineage>
</organism>
<keyword evidence="3" id="KW-1133">Transmembrane helix</keyword>
<evidence type="ECO:0000313" key="6">
    <source>
        <dbReference type="Proteomes" id="UP000601435"/>
    </source>
</evidence>
<dbReference type="GO" id="GO:0016787">
    <property type="term" value="F:hydrolase activity"/>
    <property type="evidence" value="ECO:0007669"/>
    <property type="project" value="UniProtKB-KW"/>
</dbReference>
<keyword evidence="1" id="KW-0540">Nuclease</keyword>
<dbReference type="PROSITE" id="PS52044">
    <property type="entry name" value="VLRF1"/>
    <property type="match status" value="1"/>
</dbReference>
<gene>
    <name evidence="5" type="primary">Jmjd7</name>
    <name evidence="5" type="ORF">SNEC2469_LOCUS23359</name>
</gene>
<feature type="active site" evidence="1">
    <location>
        <position position="55"/>
    </location>
</feature>
<evidence type="ECO:0000256" key="2">
    <source>
        <dbReference type="SAM" id="MobiDB-lite"/>
    </source>
</evidence>
<feature type="transmembrane region" description="Helical" evidence="3">
    <location>
        <begin position="318"/>
        <end position="342"/>
    </location>
</feature>
<keyword evidence="3" id="KW-0472">Membrane</keyword>
<keyword evidence="1" id="KW-0255">Endonuclease</keyword>